<dbReference type="EMBL" id="BARV01043012">
    <property type="protein sequence ID" value="GAI53000.1"/>
    <property type="molecule type" value="Genomic_DNA"/>
</dbReference>
<gene>
    <name evidence="1" type="ORF">S06H3_64408</name>
</gene>
<dbReference type="AlphaFoldDB" id="X1QPY3"/>
<proteinExistence type="predicted"/>
<evidence type="ECO:0000313" key="1">
    <source>
        <dbReference type="EMBL" id="GAI53000.1"/>
    </source>
</evidence>
<organism evidence="1">
    <name type="scientific">marine sediment metagenome</name>
    <dbReference type="NCBI Taxonomy" id="412755"/>
    <lineage>
        <taxon>unclassified sequences</taxon>
        <taxon>metagenomes</taxon>
        <taxon>ecological metagenomes</taxon>
    </lineage>
</organism>
<feature type="non-terminal residue" evidence="1">
    <location>
        <position position="100"/>
    </location>
</feature>
<protein>
    <submittedName>
        <fullName evidence="1">Uncharacterized protein</fullName>
    </submittedName>
</protein>
<accession>X1QPY3</accession>
<name>X1QPY3_9ZZZZ</name>
<comment type="caution">
    <text evidence="1">The sequence shown here is derived from an EMBL/GenBank/DDBJ whole genome shotgun (WGS) entry which is preliminary data.</text>
</comment>
<reference evidence="1" key="1">
    <citation type="journal article" date="2014" name="Front. Microbiol.">
        <title>High frequency of phylogenetically diverse reductive dehalogenase-homologous genes in deep subseafloor sedimentary metagenomes.</title>
        <authorList>
            <person name="Kawai M."/>
            <person name="Futagami T."/>
            <person name="Toyoda A."/>
            <person name="Takaki Y."/>
            <person name="Nishi S."/>
            <person name="Hori S."/>
            <person name="Arai W."/>
            <person name="Tsubouchi T."/>
            <person name="Morono Y."/>
            <person name="Uchiyama I."/>
            <person name="Ito T."/>
            <person name="Fujiyama A."/>
            <person name="Inagaki F."/>
            <person name="Takami H."/>
        </authorList>
    </citation>
    <scope>NUCLEOTIDE SEQUENCE</scope>
    <source>
        <strain evidence="1">Expedition CK06-06</strain>
    </source>
</reference>
<sequence length="100" mass="11787">MTSILSDIISYDCDLMYQDKNGYYLYRIREKDLEKEELEKLFVNESLLKNGSLENWRHGPHKKPDFFEGGDNVLDDMVTREEKEVKVGRYSAKITGDNFN</sequence>